<dbReference type="OrthoDB" id="784350at2759"/>
<dbReference type="STRING" id="1088818.A0A2I0BD49"/>
<organism evidence="2 3">
    <name type="scientific">Apostasia shenzhenica</name>
    <dbReference type="NCBI Taxonomy" id="1088818"/>
    <lineage>
        <taxon>Eukaryota</taxon>
        <taxon>Viridiplantae</taxon>
        <taxon>Streptophyta</taxon>
        <taxon>Embryophyta</taxon>
        <taxon>Tracheophyta</taxon>
        <taxon>Spermatophyta</taxon>
        <taxon>Magnoliopsida</taxon>
        <taxon>Liliopsida</taxon>
        <taxon>Asparagales</taxon>
        <taxon>Orchidaceae</taxon>
        <taxon>Apostasioideae</taxon>
        <taxon>Apostasia</taxon>
    </lineage>
</organism>
<dbReference type="InterPro" id="IPR055305">
    <property type="entry name" value="GG3-like"/>
</dbReference>
<accession>A0A2I0BD49</accession>
<dbReference type="EMBL" id="KZ451890">
    <property type="protein sequence ID" value="PKA65723.1"/>
    <property type="molecule type" value="Genomic_DNA"/>
</dbReference>
<keyword evidence="3" id="KW-1185">Reference proteome</keyword>
<dbReference type="Proteomes" id="UP000236161">
    <property type="component" value="Unassembled WGS sequence"/>
</dbReference>
<dbReference type="PANTHER" id="PTHR32378:SF10">
    <property type="entry name" value="GUANINE NUCLEOTIDE-BINDING PROTEIN SUBUNIT GAMMA 3"/>
    <property type="match status" value="1"/>
</dbReference>
<dbReference type="PANTHER" id="PTHR32378">
    <property type="entry name" value="GUANINE NUCLEOTIDE-BINDING PROTEIN SUBUNIT GAMMA 3"/>
    <property type="match status" value="1"/>
</dbReference>
<evidence type="ECO:0000313" key="3">
    <source>
        <dbReference type="Proteomes" id="UP000236161"/>
    </source>
</evidence>
<protein>
    <submittedName>
        <fullName evidence="2">Uncharacterized protein</fullName>
    </submittedName>
</protein>
<evidence type="ECO:0000313" key="2">
    <source>
        <dbReference type="EMBL" id="PKA65723.1"/>
    </source>
</evidence>
<gene>
    <name evidence="2" type="ORF">AXF42_Ash013138</name>
</gene>
<reference evidence="2 3" key="1">
    <citation type="journal article" date="2017" name="Nature">
        <title>The Apostasia genome and the evolution of orchids.</title>
        <authorList>
            <person name="Zhang G.Q."/>
            <person name="Liu K.W."/>
            <person name="Li Z."/>
            <person name="Lohaus R."/>
            <person name="Hsiao Y.Y."/>
            <person name="Niu S.C."/>
            <person name="Wang J.Y."/>
            <person name="Lin Y.C."/>
            <person name="Xu Q."/>
            <person name="Chen L.J."/>
            <person name="Yoshida K."/>
            <person name="Fujiwara S."/>
            <person name="Wang Z.W."/>
            <person name="Zhang Y.Q."/>
            <person name="Mitsuda N."/>
            <person name="Wang M."/>
            <person name="Liu G.H."/>
            <person name="Pecoraro L."/>
            <person name="Huang H.X."/>
            <person name="Xiao X.J."/>
            <person name="Lin M."/>
            <person name="Wu X.Y."/>
            <person name="Wu W.L."/>
            <person name="Chen Y.Y."/>
            <person name="Chang S.B."/>
            <person name="Sakamoto S."/>
            <person name="Ohme-Takagi M."/>
            <person name="Yagi M."/>
            <person name="Zeng S.J."/>
            <person name="Shen C.Y."/>
            <person name="Yeh C.M."/>
            <person name="Luo Y.B."/>
            <person name="Tsai W.C."/>
            <person name="Van de Peer Y."/>
            <person name="Liu Z.J."/>
        </authorList>
    </citation>
    <scope>NUCLEOTIDE SEQUENCE [LARGE SCALE GENOMIC DNA]</scope>
    <source>
        <strain evidence="3">cv. Shenzhen</strain>
        <tissue evidence="2">Stem</tissue>
    </source>
</reference>
<feature type="region of interest" description="Disordered" evidence="1">
    <location>
        <begin position="1"/>
        <end position="20"/>
    </location>
</feature>
<evidence type="ECO:0000256" key="1">
    <source>
        <dbReference type="SAM" id="MobiDB-lite"/>
    </source>
</evidence>
<proteinExistence type="predicted"/>
<dbReference type="AlphaFoldDB" id="A0A2I0BD49"/>
<name>A0A2I0BD49_9ASPA</name>
<sequence>MDGGAVAVKTAPSPKSPPKYPDFCGRRRLQLEIQILNREVGFLEFQKQNFALSLDLTFCFIGTDRPTS</sequence>